<sequence length="278" mass="31277">MNKALCLAAALCLFSTMVQSNDLCMTEEQRVAGCELRNGKSVSFCKASNGITTYRYGRESKLELEIAEPKSGTMLTLSQSYSKGAAQEYQAQNGSYQYTFLDALYGDMEAVYLLSEMDHRGYDVPWISESTLTHHAVDKHLTVSHSSKGDLVRLYCQDDDHFYGKPHNQAQYIHILRDTTDKYRTTISAEIAECQSDSKRCFSIYEDYKQEFAVLYFPPIENSAYVNNKAYLIKMNSGAMVKLALEVVDTQNRAPLDGSGTIHLTLDNQQTVIGLEVK</sequence>
<dbReference type="KEGG" id="vck:PG915_12270"/>
<reference evidence="2" key="1">
    <citation type="submission" date="2023-01" db="EMBL/GenBank/DDBJ databases">
        <title>Vibrio sp. CB1-14 genome sequencing.</title>
        <authorList>
            <person name="Otstavnykh N."/>
            <person name="Isaeva M."/>
            <person name="Meleshko D."/>
        </authorList>
    </citation>
    <scope>NUCLEOTIDE SEQUENCE</scope>
    <source>
        <strain evidence="2">CB1-14</strain>
    </source>
</reference>
<accession>A0AAU8BHS3</accession>
<feature type="signal peptide" evidence="1">
    <location>
        <begin position="1"/>
        <end position="20"/>
    </location>
</feature>
<evidence type="ECO:0000256" key="1">
    <source>
        <dbReference type="SAM" id="SignalP"/>
    </source>
</evidence>
<organism evidence="2">
    <name type="scientific">Vibrio chaetopteri</name>
    <dbReference type="NCBI Taxonomy" id="3016528"/>
    <lineage>
        <taxon>Bacteria</taxon>
        <taxon>Pseudomonadati</taxon>
        <taxon>Pseudomonadota</taxon>
        <taxon>Gammaproteobacteria</taxon>
        <taxon>Vibrionales</taxon>
        <taxon>Vibrionaceae</taxon>
        <taxon>Vibrio</taxon>
    </lineage>
</organism>
<evidence type="ECO:0000313" key="2">
    <source>
        <dbReference type="EMBL" id="XCD15355.1"/>
    </source>
</evidence>
<dbReference type="AlphaFoldDB" id="A0AAU8BHS3"/>
<name>A0AAU8BHS3_9VIBR</name>
<protein>
    <submittedName>
        <fullName evidence="2">Uncharacterized protein</fullName>
    </submittedName>
</protein>
<keyword evidence="1" id="KW-0732">Signal</keyword>
<dbReference type="EMBL" id="CP115920">
    <property type="protein sequence ID" value="XCD15355.1"/>
    <property type="molecule type" value="Genomic_DNA"/>
</dbReference>
<gene>
    <name evidence="2" type="ORF">PG915_12270</name>
</gene>
<dbReference type="RefSeq" id="WP_353496777.1">
    <property type="nucleotide sequence ID" value="NZ_CP115920.1"/>
</dbReference>
<feature type="chain" id="PRO_5043739526" evidence="1">
    <location>
        <begin position="21"/>
        <end position="278"/>
    </location>
</feature>
<proteinExistence type="predicted"/>